<dbReference type="SMART" id="SM00671">
    <property type="entry name" value="SEL1"/>
    <property type="match status" value="2"/>
</dbReference>
<sequence>MPLRDRIKKKVTRDKTKTGKHTASVPILVLRSDSISTEVIHSPSSPVDDKSPHCKFGGNDREKRTKRLLGKLRLEPTVITVSSNVNNQSKPKVSAFRRLSKHLHRRNSKTSEKVPVNLPDIDLITEQVEKSVEKKINEIRLQWERRAMLLAKRNEESQKKLLSDNDIQEGDIKPASCMTTRNQKGDNIQEAIRLHEAGELESSTKMFGRLAEIPGENNNLSQVLYGLSLRHGWGCTPDPVKALKYLSAAAASAASVEESALKAGKKMGGLARGELVIAIYELANCFRHGWGLPVDEVAAKQYYETAANLGDTGKLYSSV</sequence>
<keyword evidence="3" id="KW-1185">Reference proteome</keyword>
<protein>
    <recommendedName>
        <fullName evidence="4">HCP-like protein</fullName>
    </recommendedName>
</protein>
<dbReference type="STRING" id="225359.A0A2S4PWR4"/>
<comment type="caution">
    <text evidence="2">The sequence shown here is derived from an EMBL/GenBank/DDBJ whole genome shotgun (WGS) entry which is preliminary data.</text>
</comment>
<dbReference type="PANTHER" id="PTHR43628:SF1">
    <property type="entry name" value="CHITIN SYNTHASE REGULATORY FACTOR 2-RELATED"/>
    <property type="match status" value="1"/>
</dbReference>
<dbReference type="Pfam" id="PF08238">
    <property type="entry name" value="Sel1"/>
    <property type="match status" value="2"/>
</dbReference>
<dbReference type="Gene3D" id="1.25.40.10">
    <property type="entry name" value="Tetratricopeptide repeat domain"/>
    <property type="match status" value="1"/>
</dbReference>
<evidence type="ECO:0008006" key="4">
    <source>
        <dbReference type="Google" id="ProtNLM"/>
    </source>
</evidence>
<evidence type="ECO:0000256" key="1">
    <source>
        <dbReference type="SAM" id="MobiDB-lite"/>
    </source>
</evidence>
<feature type="region of interest" description="Disordered" evidence="1">
    <location>
        <begin position="1"/>
        <end position="20"/>
    </location>
</feature>
<accession>A0A2S4PWR4</accession>
<dbReference type="EMBL" id="PEDP01000327">
    <property type="protein sequence ID" value="POS86463.1"/>
    <property type="molecule type" value="Genomic_DNA"/>
</dbReference>
<dbReference type="InterPro" id="IPR011990">
    <property type="entry name" value="TPR-like_helical_dom_sf"/>
</dbReference>
<reference evidence="2 3" key="1">
    <citation type="submission" date="2017-10" db="EMBL/GenBank/DDBJ databases">
        <title>Development of genomic resources for the powdery mildew, Erysiphe pulchra.</title>
        <authorList>
            <person name="Wadl P.A."/>
            <person name="Mack B.M."/>
            <person name="Moore G."/>
            <person name="Beltz S.B."/>
        </authorList>
    </citation>
    <scope>NUCLEOTIDE SEQUENCE [LARGE SCALE GENOMIC DNA]</scope>
    <source>
        <strain evidence="2">Cflorida</strain>
    </source>
</reference>
<feature type="compositionally biased region" description="Basic residues" evidence="1">
    <location>
        <begin position="1"/>
        <end position="12"/>
    </location>
</feature>
<dbReference type="GO" id="GO:0010972">
    <property type="term" value="P:negative regulation of G2/M transition of mitotic cell cycle"/>
    <property type="evidence" value="ECO:0007669"/>
    <property type="project" value="TreeGrafter"/>
</dbReference>
<dbReference type="SUPFAM" id="SSF81901">
    <property type="entry name" value="HCP-like"/>
    <property type="match status" value="1"/>
</dbReference>
<gene>
    <name evidence="2" type="ORF">EPUL_001963</name>
</gene>
<dbReference type="AlphaFoldDB" id="A0A2S4PWR4"/>
<dbReference type="InterPro" id="IPR052945">
    <property type="entry name" value="Mitotic_Regulator"/>
</dbReference>
<dbReference type="OrthoDB" id="2148946at2759"/>
<evidence type="ECO:0000313" key="3">
    <source>
        <dbReference type="Proteomes" id="UP000237438"/>
    </source>
</evidence>
<proteinExistence type="predicted"/>
<dbReference type="InterPro" id="IPR006597">
    <property type="entry name" value="Sel1-like"/>
</dbReference>
<evidence type="ECO:0000313" key="2">
    <source>
        <dbReference type="EMBL" id="POS86463.1"/>
    </source>
</evidence>
<organism evidence="2 3">
    <name type="scientific">Erysiphe pulchra</name>
    <dbReference type="NCBI Taxonomy" id="225359"/>
    <lineage>
        <taxon>Eukaryota</taxon>
        <taxon>Fungi</taxon>
        <taxon>Dikarya</taxon>
        <taxon>Ascomycota</taxon>
        <taxon>Pezizomycotina</taxon>
        <taxon>Leotiomycetes</taxon>
        <taxon>Erysiphales</taxon>
        <taxon>Erysiphaceae</taxon>
        <taxon>Erysiphe</taxon>
    </lineage>
</organism>
<dbReference type="GO" id="GO:0032153">
    <property type="term" value="C:cell division site"/>
    <property type="evidence" value="ECO:0007669"/>
    <property type="project" value="TreeGrafter"/>
</dbReference>
<dbReference type="Proteomes" id="UP000237438">
    <property type="component" value="Unassembled WGS sequence"/>
</dbReference>
<dbReference type="PANTHER" id="PTHR43628">
    <property type="entry name" value="ACTIVATOR OF C KINASE PROTEIN 1-RELATED"/>
    <property type="match status" value="1"/>
</dbReference>
<name>A0A2S4PWR4_9PEZI</name>